<dbReference type="Gene3D" id="2.60.40.1120">
    <property type="entry name" value="Carboxypeptidase-like, regulatory domain"/>
    <property type="match status" value="1"/>
</dbReference>
<proteinExistence type="inferred from homology"/>
<evidence type="ECO:0000256" key="6">
    <source>
        <dbReference type="ARBA" id="ARBA00023237"/>
    </source>
</evidence>
<evidence type="ECO:0000313" key="9">
    <source>
        <dbReference type="EMBL" id="MFD2532627.1"/>
    </source>
</evidence>
<keyword evidence="10" id="KW-1185">Reference proteome</keyword>
<keyword evidence="2 7" id="KW-0813">Transport</keyword>
<dbReference type="RefSeq" id="WP_390301371.1">
    <property type="nucleotide sequence ID" value="NZ_JBHULI010000024.1"/>
</dbReference>
<dbReference type="EMBL" id="JBHULI010000024">
    <property type="protein sequence ID" value="MFD2532627.1"/>
    <property type="molecule type" value="Genomic_DNA"/>
</dbReference>
<name>A0ABW5JKQ7_9BACT</name>
<dbReference type="InterPro" id="IPR023997">
    <property type="entry name" value="TonB-dep_OMP_SusC/RagA_CS"/>
</dbReference>
<keyword evidence="4 7" id="KW-0812">Transmembrane</keyword>
<evidence type="ECO:0000256" key="7">
    <source>
        <dbReference type="PROSITE-ProRule" id="PRU01360"/>
    </source>
</evidence>
<comment type="subcellular location">
    <subcellularLocation>
        <location evidence="1 7">Cell outer membrane</location>
        <topology evidence="1 7">Multi-pass membrane protein</topology>
    </subcellularLocation>
</comment>
<dbReference type="InterPro" id="IPR008969">
    <property type="entry name" value="CarboxyPept-like_regulatory"/>
</dbReference>
<dbReference type="PROSITE" id="PS52016">
    <property type="entry name" value="TONB_DEPENDENT_REC_3"/>
    <property type="match status" value="1"/>
</dbReference>
<protein>
    <submittedName>
        <fullName evidence="9">SusC/RagA family TonB-linked outer membrane protein</fullName>
    </submittedName>
</protein>
<evidence type="ECO:0000256" key="4">
    <source>
        <dbReference type="ARBA" id="ARBA00022692"/>
    </source>
</evidence>
<keyword evidence="5 7" id="KW-0472">Membrane</keyword>
<sequence length="1010" mass="110561">MINRYKPDTGIPVSNSKNKLLKAASRAWQLSCLFLFLFAFTSISYAQVTVNGTVTSSEDGQPLPGVTVLEKGTSNGTSTNVDGEYELTVSNTEAVLVFSSISFQTQETVVGDRETIDIQLSEDLQLLEDVVVVGYGEQDRKTLTSAVSSISAEDIANTPSASTDQLMQGRAAGVQVSANSGTPGGGIFVKIRGTSSISGGSDPLYVVDGIPIQTGNYGLGLGGETTSALADIAPSDIESIEILKDASATAIYGARAANGVVLITTKRGSFSAPRVNVSMYRGVEEPVNRPDLVTGPQFEMLMNEAASNNGEPEPYANPSGAINTSWADQVFRTGVVQSYDLTVSGGNEIVKYAVSGSAFDQDGVVKPATFTRNSARLNLDILASEKLTFGTSTTYSFSNRNRARNNDNIYGVLGGVYFIPTNLPVYDSNGDYTKFSIFENPVAGANEVDFNMDVNRLIGNVFADYEFMPGLTFRTSWSLDYNQIKEDRYDNTFLNTGSSVNGSALSTVAIARTWTAENTLSYLFNVGENHDFSALAGTSVEETTFERTTAEGEQFPSNDFRRVQDAAVQSASSTGTSSGITSFFGRLKYEYGSKYLATFTVRRDGSSRFGENNQWGTFPSLALGWVVSEENFFQIEDISELKLRASYGITGNQGGIGNFQARGLWGGESYGDSPGTSPTQLANPDLKWETTRQLDIGIDIGLFDDRLNFVYDYYYKKTEDLLLAVPVPLSTGFSELVQNFGELENKGMEFGIAADIIQNTDMNWNLMFNIAGNRNKILKLAAPFNVYNRDIYRYEEGIPMYSFYFHEQIGVDPDTGDPIWTDVDGDGTFNPNVDRKIVGDANPDFFGGITNNINYKAFDFSIFFQYSYGNDQLNWNRFFQEHGGTRNTGYLSTQLDRWQQPGDQTMVPRMTSANYAGNLRPSRFVEDGSYMRLKNATLGYTIPIEFLNKLGARISRARIYVTGQNLLTFTNYSGLDPEVTATASTALTRGIEFYTMPQARSIIGGIDISF</sequence>
<dbReference type="InterPro" id="IPR036942">
    <property type="entry name" value="Beta-barrel_TonB_sf"/>
</dbReference>
<dbReference type="NCBIfam" id="TIGR04056">
    <property type="entry name" value="OMP_RagA_SusC"/>
    <property type="match status" value="1"/>
</dbReference>
<evidence type="ECO:0000313" key="10">
    <source>
        <dbReference type="Proteomes" id="UP001597460"/>
    </source>
</evidence>
<comment type="caution">
    <text evidence="9">The sequence shown here is derived from an EMBL/GenBank/DDBJ whole genome shotgun (WGS) entry which is preliminary data.</text>
</comment>
<dbReference type="InterPro" id="IPR023996">
    <property type="entry name" value="TonB-dep_OMP_SusC/RagA"/>
</dbReference>
<dbReference type="Pfam" id="PF07715">
    <property type="entry name" value="Plug"/>
    <property type="match status" value="1"/>
</dbReference>
<evidence type="ECO:0000256" key="1">
    <source>
        <dbReference type="ARBA" id="ARBA00004571"/>
    </source>
</evidence>
<evidence type="ECO:0000256" key="3">
    <source>
        <dbReference type="ARBA" id="ARBA00022452"/>
    </source>
</evidence>
<dbReference type="InterPro" id="IPR039426">
    <property type="entry name" value="TonB-dep_rcpt-like"/>
</dbReference>
<evidence type="ECO:0000256" key="5">
    <source>
        <dbReference type="ARBA" id="ARBA00023136"/>
    </source>
</evidence>
<gene>
    <name evidence="9" type="ORF">ACFSVN_09245</name>
</gene>
<dbReference type="SUPFAM" id="SSF56935">
    <property type="entry name" value="Porins"/>
    <property type="match status" value="1"/>
</dbReference>
<keyword evidence="6 7" id="KW-0998">Cell outer membrane</keyword>
<dbReference type="Pfam" id="PF13715">
    <property type="entry name" value="CarbopepD_reg_2"/>
    <property type="match status" value="1"/>
</dbReference>
<accession>A0ABW5JKQ7</accession>
<dbReference type="Proteomes" id="UP001597460">
    <property type="component" value="Unassembled WGS sequence"/>
</dbReference>
<dbReference type="SUPFAM" id="SSF49464">
    <property type="entry name" value="Carboxypeptidase regulatory domain-like"/>
    <property type="match status" value="1"/>
</dbReference>
<keyword evidence="3 7" id="KW-1134">Transmembrane beta strand</keyword>
<dbReference type="InterPro" id="IPR037066">
    <property type="entry name" value="Plug_dom_sf"/>
</dbReference>
<dbReference type="Gene3D" id="2.40.170.20">
    <property type="entry name" value="TonB-dependent receptor, beta-barrel domain"/>
    <property type="match status" value="1"/>
</dbReference>
<feature type="domain" description="TonB-dependent receptor plug" evidence="8">
    <location>
        <begin position="141"/>
        <end position="260"/>
    </location>
</feature>
<reference evidence="10" key="1">
    <citation type="journal article" date="2019" name="Int. J. Syst. Evol. Microbiol.">
        <title>The Global Catalogue of Microorganisms (GCM) 10K type strain sequencing project: providing services to taxonomists for standard genome sequencing and annotation.</title>
        <authorList>
            <consortium name="The Broad Institute Genomics Platform"/>
            <consortium name="The Broad Institute Genome Sequencing Center for Infectious Disease"/>
            <person name="Wu L."/>
            <person name="Ma J."/>
        </authorList>
    </citation>
    <scope>NUCLEOTIDE SEQUENCE [LARGE SCALE GENOMIC DNA]</scope>
    <source>
        <strain evidence="10">KCTC 52042</strain>
    </source>
</reference>
<dbReference type="Gene3D" id="2.170.130.10">
    <property type="entry name" value="TonB-dependent receptor, plug domain"/>
    <property type="match status" value="1"/>
</dbReference>
<evidence type="ECO:0000259" key="8">
    <source>
        <dbReference type="Pfam" id="PF07715"/>
    </source>
</evidence>
<comment type="similarity">
    <text evidence="7">Belongs to the TonB-dependent receptor family.</text>
</comment>
<organism evidence="9 10">
    <name type="scientific">Gracilimonas halophila</name>
    <dbReference type="NCBI Taxonomy" id="1834464"/>
    <lineage>
        <taxon>Bacteria</taxon>
        <taxon>Pseudomonadati</taxon>
        <taxon>Balneolota</taxon>
        <taxon>Balneolia</taxon>
        <taxon>Balneolales</taxon>
        <taxon>Balneolaceae</taxon>
        <taxon>Gracilimonas</taxon>
    </lineage>
</organism>
<evidence type="ECO:0000256" key="2">
    <source>
        <dbReference type="ARBA" id="ARBA00022448"/>
    </source>
</evidence>
<dbReference type="NCBIfam" id="TIGR04057">
    <property type="entry name" value="SusC_RagA_signa"/>
    <property type="match status" value="1"/>
</dbReference>
<dbReference type="InterPro" id="IPR012910">
    <property type="entry name" value="Plug_dom"/>
</dbReference>